<dbReference type="CDD" id="cd11069">
    <property type="entry name" value="CYP_FUM15-like"/>
    <property type="match status" value="1"/>
</dbReference>
<dbReference type="Gene3D" id="1.10.630.10">
    <property type="entry name" value="Cytochrome P450"/>
    <property type="match status" value="1"/>
</dbReference>
<evidence type="ECO:0000256" key="5">
    <source>
        <dbReference type="ARBA" id="ARBA00022723"/>
    </source>
</evidence>
<keyword evidence="4 9" id="KW-0349">Heme</keyword>
<dbReference type="eggNOG" id="KOG0157">
    <property type="taxonomic scope" value="Eukaryota"/>
</dbReference>
<dbReference type="KEGG" id="hir:HETIRDRAFT_37362"/>
<dbReference type="PANTHER" id="PTHR24305">
    <property type="entry name" value="CYTOCHROME P450"/>
    <property type="match status" value="1"/>
</dbReference>
<dbReference type="GO" id="GO:0016705">
    <property type="term" value="F:oxidoreductase activity, acting on paired donors, with incorporation or reduction of molecular oxygen"/>
    <property type="evidence" value="ECO:0007669"/>
    <property type="project" value="InterPro"/>
</dbReference>
<evidence type="ECO:0000256" key="6">
    <source>
        <dbReference type="ARBA" id="ARBA00023002"/>
    </source>
</evidence>
<keyword evidence="7 9" id="KW-0408">Iron</keyword>
<evidence type="ECO:0000256" key="3">
    <source>
        <dbReference type="ARBA" id="ARBA00010617"/>
    </source>
</evidence>
<comment type="pathway">
    <text evidence="2">Secondary metabolite biosynthesis.</text>
</comment>
<dbReference type="HOGENOM" id="CLU_001570_5_11_1"/>
<gene>
    <name evidence="10" type="primary">cpm78</name>
    <name evidence="10" type="ORF">HETIRDRAFT_37362</name>
</gene>
<keyword evidence="8 10" id="KW-0503">Monooxygenase</keyword>
<dbReference type="OrthoDB" id="1470350at2759"/>
<dbReference type="PRINTS" id="PR00385">
    <property type="entry name" value="P450"/>
</dbReference>
<name>W4JVZ1_HETIT</name>
<dbReference type="GO" id="GO:0004497">
    <property type="term" value="F:monooxygenase activity"/>
    <property type="evidence" value="ECO:0007669"/>
    <property type="project" value="UniProtKB-KW"/>
</dbReference>
<dbReference type="AlphaFoldDB" id="W4JVZ1"/>
<dbReference type="InterPro" id="IPR050121">
    <property type="entry name" value="Cytochrome_P450_monoxygenase"/>
</dbReference>
<dbReference type="GO" id="GO:0020037">
    <property type="term" value="F:heme binding"/>
    <property type="evidence" value="ECO:0007669"/>
    <property type="project" value="InterPro"/>
</dbReference>
<sequence length="492" mass="55536">MHTHESDAHRLMEQWIDKYGHTFKYTSFFGTNKLVTTDTKALSHILSHPVAYEKSKAIRSNLGELLGKGLLFVEGAEHKQQRKIMSPAFGTTQIQQFTEIFMQKANELRNIWMSEVARTSRKDGRLQLDAFAWLNKVTLDIIGLAGFDYDFRTLYAADGKPDELNEAVRTMFSFNTIKISFLLQFLFPLARMIPTERSREVAKSLRVIRRVGTKMIADKKAAVLHNASGSVEKKDVEGRDLLSLLIKSNMATDIPDSARMNDEEILSQVPTFLVAGHETTSTGVAWALFALAGHPAAQNTLRAELLEYPTDQPTMEQLNSLSYLDAVVREVMRIHAPVGSTERVAVQDDVIPLDNEFTDRNGVKRKEIRVAEGDIITIPIFAINRSTELWGEDAHQFKPERWVNLPEAVRNIPSIWSNTLSFLSGSHACIGYRFSITEMKALLFAIVRFFEFELAVEPEDIVRRTNVVGRPFIDSNIEAGSQLPLLIRPVKG</sequence>
<evidence type="ECO:0000313" key="10">
    <source>
        <dbReference type="EMBL" id="ETW77240.1"/>
    </source>
</evidence>
<feature type="binding site" description="axial binding residue" evidence="9">
    <location>
        <position position="429"/>
    </location>
    <ligand>
        <name>heme</name>
        <dbReference type="ChEBI" id="CHEBI:30413"/>
    </ligand>
    <ligandPart>
        <name>Fe</name>
        <dbReference type="ChEBI" id="CHEBI:18248"/>
    </ligandPart>
</feature>
<accession>W4JVZ1</accession>
<dbReference type="PRINTS" id="PR00465">
    <property type="entry name" value="EP450IV"/>
</dbReference>
<dbReference type="RefSeq" id="XP_009550476.1">
    <property type="nucleotide sequence ID" value="XM_009552181.1"/>
</dbReference>
<evidence type="ECO:0000256" key="8">
    <source>
        <dbReference type="ARBA" id="ARBA00023033"/>
    </source>
</evidence>
<dbReference type="PANTHER" id="PTHR24305:SF166">
    <property type="entry name" value="CYTOCHROME P450 12A4, MITOCHONDRIAL-RELATED"/>
    <property type="match status" value="1"/>
</dbReference>
<dbReference type="InterPro" id="IPR036396">
    <property type="entry name" value="Cyt_P450_sf"/>
</dbReference>
<dbReference type="InterPro" id="IPR002403">
    <property type="entry name" value="Cyt_P450_E_grp-IV"/>
</dbReference>
<evidence type="ECO:0000256" key="4">
    <source>
        <dbReference type="ARBA" id="ARBA00022617"/>
    </source>
</evidence>
<keyword evidence="11" id="KW-1185">Reference proteome</keyword>
<dbReference type="GeneID" id="20671854"/>
<keyword evidence="6" id="KW-0560">Oxidoreductase</keyword>
<dbReference type="EMBL" id="KI925463">
    <property type="protein sequence ID" value="ETW77240.1"/>
    <property type="molecule type" value="Genomic_DNA"/>
</dbReference>
<evidence type="ECO:0000256" key="7">
    <source>
        <dbReference type="ARBA" id="ARBA00023004"/>
    </source>
</evidence>
<evidence type="ECO:0000256" key="1">
    <source>
        <dbReference type="ARBA" id="ARBA00001971"/>
    </source>
</evidence>
<dbReference type="STRING" id="747525.W4JVZ1"/>
<dbReference type="InterPro" id="IPR001128">
    <property type="entry name" value="Cyt_P450"/>
</dbReference>
<dbReference type="SUPFAM" id="SSF48264">
    <property type="entry name" value="Cytochrome P450"/>
    <property type="match status" value="1"/>
</dbReference>
<protein>
    <submittedName>
        <fullName evidence="10">Cytochrome P450 monooxygenase 78</fullName>
    </submittedName>
</protein>
<organism evidence="10 11">
    <name type="scientific">Heterobasidion irregulare (strain TC 32-1)</name>
    <dbReference type="NCBI Taxonomy" id="747525"/>
    <lineage>
        <taxon>Eukaryota</taxon>
        <taxon>Fungi</taxon>
        <taxon>Dikarya</taxon>
        <taxon>Basidiomycota</taxon>
        <taxon>Agaricomycotina</taxon>
        <taxon>Agaricomycetes</taxon>
        <taxon>Russulales</taxon>
        <taxon>Bondarzewiaceae</taxon>
        <taxon>Heterobasidion</taxon>
        <taxon>Heterobasidion annosum species complex</taxon>
    </lineage>
</organism>
<dbReference type="GO" id="GO:0005506">
    <property type="term" value="F:iron ion binding"/>
    <property type="evidence" value="ECO:0007669"/>
    <property type="project" value="InterPro"/>
</dbReference>
<proteinExistence type="inferred from homology"/>
<comment type="cofactor">
    <cofactor evidence="1 9">
        <name>heme</name>
        <dbReference type="ChEBI" id="CHEBI:30413"/>
    </cofactor>
</comment>
<dbReference type="Pfam" id="PF00067">
    <property type="entry name" value="p450"/>
    <property type="match status" value="1"/>
</dbReference>
<comment type="similarity">
    <text evidence="3">Belongs to the cytochrome P450 family.</text>
</comment>
<evidence type="ECO:0000313" key="11">
    <source>
        <dbReference type="Proteomes" id="UP000030671"/>
    </source>
</evidence>
<keyword evidence="5 9" id="KW-0479">Metal-binding</keyword>
<dbReference type="InParanoid" id="W4JVZ1"/>
<dbReference type="Proteomes" id="UP000030671">
    <property type="component" value="Unassembled WGS sequence"/>
</dbReference>
<evidence type="ECO:0000256" key="2">
    <source>
        <dbReference type="ARBA" id="ARBA00005179"/>
    </source>
</evidence>
<reference evidence="10 11" key="1">
    <citation type="journal article" date="2012" name="New Phytol.">
        <title>Insight into trade-off between wood decay and parasitism from the genome of a fungal forest pathogen.</title>
        <authorList>
            <person name="Olson A."/>
            <person name="Aerts A."/>
            <person name="Asiegbu F."/>
            <person name="Belbahri L."/>
            <person name="Bouzid O."/>
            <person name="Broberg A."/>
            <person name="Canback B."/>
            <person name="Coutinho P.M."/>
            <person name="Cullen D."/>
            <person name="Dalman K."/>
            <person name="Deflorio G."/>
            <person name="van Diepen L.T."/>
            <person name="Dunand C."/>
            <person name="Duplessis S."/>
            <person name="Durling M."/>
            <person name="Gonthier P."/>
            <person name="Grimwood J."/>
            <person name="Fossdal C.G."/>
            <person name="Hansson D."/>
            <person name="Henrissat B."/>
            <person name="Hietala A."/>
            <person name="Himmelstrand K."/>
            <person name="Hoffmeister D."/>
            <person name="Hogberg N."/>
            <person name="James T.Y."/>
            <person name="Karlsson M."/>
            <person name="Kohler A."/>
            <person name="Kues U."/>
            <person name="Lee Y.H."/>
            <person name="Lin Y.C."/>
            <person name="Lind M."/>
            <person name="Lindquist E."/>
            <person name="Lombard V."/>
            <person name="Lucas S."/>
            <person name="Lunden K."/>
            <person name="Morin E."/>
            <person name="Murat C."/>
            <person name="Park J."/>
            <person name="Raffaello T."/>
            <person name="Rouze P."/>
            <person name="Salamov A."/>
            <person name="Schmutz J."/>
            <person name="Solheim H."/>
            <person name="Stahlberg J."/>
            <person name="Velez H."/>
            <person name="de Vries R.P."/>
            <person name="Wiebenga A."/>
            <person name="Woodward S."/>
            <person name="Yakovlev I."/>
            <person name="Garbelotto M."/>
            <person name="Martin F."/>
            <person name="Grigoriev I.V."/>
            <person name="Stenlid J."/>
        </authorList>
    </citation>
    <scope>NUCLEOTIDE SEQUENCE [LARGE SCALE GENOMIC DNA]</scope>
    <source>
        <strain evidence="10 11">TC 32-1</strain>
    </source>
</reference>
<evidence type="ECO:0000256" key="9">
    <source>
        <dbReference type="PIRSR" id="PIRSR602403-1"/>
    </source>
</evidence>